<dbReference type="PRINTS" id="PR00775">
    <property type="entry name" value="HEATSHOCK90"/>
</dbReference>
<dbReference type="Gene3D" id="1.20.120.790">
    <property type="entry name" value="Heat shock protein 90, C-terminal domain"/>
    <property type="match status" value="1"/>
</dbReference>
<evidence type="ECO:0000313" key="9">
    <source>
        <dbReference type="Proteomes" id="UP000010998"/>
    </source>
</evidence>
<feature type="binding site" evidence="6">
    <location>
        <position position="89"/>
    </location>
    <ligand>
        <name>ATP</name>
        <dbReference type="ChEBI" id="CHEBI:30616"/>
    </ligand>
</feature>
<dbReference type="InterPro" id="IPR019805">
    <property type="entry name" value="Heat_shock_protein_90_CS"/>
</dbReference>
<evidence type="ECO:0000256" key="3">
    <source>
        <dbReference type="ARBA" id="ARBA00022840"/>
    </source>
</evidence>
<dbReference type="SMART" id="SM00387">
    <property type="entry name" value="HATPase_c"/>
    <property type="match status" value="1"/>
</dbReference>
<protein>
    <recommendedName>
        <fullName evidence="5">Chaperone protein HtpG</fullName>
    </recommendedName>
    <alternativeName>
        <fullName evidence="5">Heat shock protein HtpG</fullName>
    </alternativeName>
    <alternativeName>
        <fullName evidence="5">High temperature protein G</fullName>
    </alternativeName>
</protein>
<dbReference type="GO" id="GO:0005524">
    <property type="term" value="F:ATP binding"/>
    <property type="evidence" value="ECO:0007669"/>
    <property type="project" value="UniProtKB-UniRule"/>
</dbReference>
<dbReference type="InterPro" id="IPR001404">
    <property type="entry name" value="Hsp90_fam"/>
</dbReference>
<feature type="binding site" evidence="6">
    <location>
        <begin position="104"/>
        <end position="105"/>
    </location>
    <ligand>
        <name>ATP</name>
        <dbReference type="ChEBI" id="CHEBI:30616"/>
    </ligand>
</feature>
<name>L0KK92_MESAW</name>
<feature type="binding site" evidence="6">
    <location>
        <position position="42"/>
    </location>
    <ligand>
        <name>ATP</name>
        <dbReference type="ChEBI" id="CHEBI:30616"/>
    </ligand>
</feature>
<dbReference type="Pfam" id="PF00183">
    <property type="entry name" value="HSP90"/>
    <property type="match status" value="1"/>
</dbReference>
<keyword evidence="9" id="KW-1185">Reference proteome</keyword>
<accession>L0KK92</accession>
<dbReference type="InterPro" id="IPR003594">
    <property type="entry name" value="HATPase_dom"/>
</dbReference>
<dbReference type="GO" id="GO:0005737">
    <property type="term" value="C:cytoplasm"/>
    <property type="evidence" value="ECO:0007669"/>
    <property type="project" value="UniProtKB-SubCell"/>
</dbReference>
<evidence type="ECO:0000259" key="7">
    <source>
        <dbReference type="SMART" id="SM00387"/>
    </source>
</evidence>
<dbReference type="HAMAP" id="MF_00505">
    <property type="entry name" value="HSP90"/>
    <property type="match status" value="1"/>
</dbReference>
<dbReference type="Proteomes" id="UP000010998">
    <property type="component" value="Chromosome"/>
</dbReference>
<feature type="region of interest" description="B" evidence="5">
    <location>
        <begin position="336"/>
        <end position="551"/>
    </location>
</feature>
<dbReference type="CDD" id="cd16927">
    <property type="entry name" value="HATPase_Hsp90-like"/>
    <property type="match status" value="1"/>
</dbReference>
<dbReference type="STRING" id="754035.Mesau_03085"/>
<keyword evidence="5" id="KW-0346">Stress response</keyword>
<dbReference type="NCBIfam" id="NF003555">
    <property type="entry name" value="PRK05218.1"/>
    <property type="match status" value="1"/>
</dbReference>
<dbReference type="InterPro" id="IPR036890">
    <property type="entry name" value="HATPase_C_sf"/>
</dbReference>
<dbReference type="OrthoDB" id="9802640at2"/>
<dbReference type="InterPro" id="IPR020568">
    <property type="entry name" value="Ribosomal_Su5_D2-typ_SF"/>
</dbReference>
<dbReference type="Pfam" id="PF13589">
    <property type="entry name" value="HATPase_c_3"/>
    <property type="match status" value="1"/>
</dbReference>
<comment type="subunit">
    <text evidence="5">Homodimer.</text>
</comment>
<feature type="binding site" evidence="6">
    <location>
        <position position="84"/>
    </location>
    <ligand>
        <name>ATP</name>
        <dbReference type="ChEBI" id="CHEBI:30616"/>
    </ligand>
</feature>
<evidence type="ECO:0000313" key="8">
    <source>
        <dbReference type="EMBL" id="AGB45461.1"/>
    </source>
</evidence>
<reference evidence="9" key="1">
    <citation type="submission" date="2012-02" db="EMBL/GenBank/DDBJ databases">
        <title>Complete sequence of Mesorhizobium australicum WSM2073.</title>
        <authorList>
            <person name="Lucas S."/>
            <person name="Han J."/>
            <person name="Lapidus A."/>
            <person name="Cheng J.-F."/>
            <person name="Goodwin L."/>
            <person name="Pitluck S."/>
            <person name="Peters L."/>
            <person name="Gu W."/>
            <person name="Detter J.C."/>
            <person name="Han C."/>
            <person name="Tapia R."/>
            <person name="Land M."/>
            <person name="Hauser L."/>
            <person name="Kyrpides N."/>
            <person name="Ivanova N."/>
            <person name="Pagani I."/>
            <person name="Reeve W.G."/>
            <person name="Howieson J.G."/>
            <person name="Tiwari R.P."/>
            <person name="O'Hara G.W."/>
            <person name="Atkins C.A."/>
            <person name="Ronson C.W."/>
            <person name="Nandasena K.G."/>
            <person name="Woyke T."/>
        </authorList>
    </citation>
    <scope>NUCLEOTIDE SEQUENCE [LARGE SCALE GENOMIC DNA]</scope>
    <source>
        <strain evidence="9">LMG 24608 / HAMBI 3006 / WSM2073</strain>
    </source>
</reference>
<dbReference type="PROSITE" id="PS00298">
    <property type="entry name" value="HSP90"/>
    <property type="match status" value="1"/>
</dbReference>
<keyword evidence="4 5" id="KW-0143">Chaperone</keyword>
<evidence type="ECO:0000256" key="4">
    <source>
        <dbReference type="ARBA" id="ARBA00023186"/>
    </source>
</evidence>
<feature type="binding site" evidence="6">
    <location>
        <position position="335"/>
    </location>
    <ligand>
        <name>ATP</name>
        <dbReference type="ChEBI" id="CHEBI:30616"/>
    </ligand>
</feature>
<dbReference type="SUPFAM" id="SSF54211">
    <property type="entry name" value="Ribosomal protein S5 domain 2-like"/>
    <property type="match status" value="1"/>
</dbReference>
<evidence type="ECO:0000256" key="2">
    <source>
        <dbReference type="ARBA" id="ARBA00022741"/>
    </source>
</evidence>
<feature type="binding site" evidence="6">
    <location>
        <position position="180"/>
    </location>
    <ligand>
        <name>ATP</name>
        <dbReference type="ChEBI" id="CHEBI:30616"/>
    </ligand>
</feature>
<dbReference type="KEGG" id="mam:Mesau_03085"/>
<dbReference type="Gene3D" id="3.30.230.80">
    <property type="match status" value="1"/>
</dbReference>
<dbReference type="GO" id="GO:0140662">
    <property type="term" value="F:ATP-dependent protein folding chaperone"/>
    <property type="evidence" value="ECO:0007669"/>
    <property type="project" value="InterPro"/>
</dbReference>
<comment type="similarity">
    <text evidence="1 5">Belongs to the heat shock protein 90 family.</text>
</comment>
<sequence>MTTDTKATETKAFEADVSRLLHMMVHSVYSDKDVFLRELISNAADACEKLRFEAVSRPELLADDPKPRISISADPDGKLITVEDNGIGMSRDDMTEALGTIARSGTRAFIERVGAGNSSEDTQLIGQFGVGFYSAFMVATRVDVISRLAGSEEAWRWSSDGKGSYEIAPAPLEAAPKRGTRVVLHLMDDAVSYTGSYRLEQLAKSQSGHVPVPITLIERPGAEARDIADGTALWVRPKSEIKPEEYTDFYRGVSGQYDEPAATIHFRAEGRQEYSVLAFVPGSRPFDLFDQDRKGRMKLYVRRVFITDDADLLPRYLRFMRGLVDSADLPLNVSREMIQESPLLAAIRKGLTNRVLGDLAKLAENETEAYAKIWENFGVVLKEGLYEDHERREQLLKLARFRSTASGEGWRGLAEYVSAMKEGQKAIFFMAGDDRARLEASPQLEGFKARGIEVLLLTDPVDSFWTSMAPEFDGKPFRSVTQGVAELSEIPLLDEANKPDAAAAPEVDGFLAFLKAALGDAVSDVKASDRLTESAVCLVAPEHGPDRQFERLLNAAGRLDKTAKPILEINPRHQRVLALASLGEDEQAFKEDAAHLLYDEARVLDGDKPADARAFSERLARLIARGISKG</sequence>
<dbReference type="eggNOG" id="COG0326">
    <property type="taxonomic scope" value="Bacteria"/>
</dbReference>
<evidence type="ECO:0000256" key="5">
    <source>
        <dbReference type="HAMAP-Rule" id="MF_00505"/>
    </source>
</evidence>
<dbReference type="AlphaFoldDB" id="L0KK92"/>
<feature type="region of interest" description="A; substrate-binding" evidence="5">
    <location>
        <begin position="1"/>
        <end position="335"/>
    </location>
</feature>
<dbReference type="Gene3D" id="3.40.50.11260">
    <property type="match status" value="1"/>
</dbReference>
<dbReference type="GO" id="GO:0051082">
    <property type="term" value="F:unfolded protein binding"/>
    <property type="evidence" value="ECO:0007669"/>
    <property type="project" value="UniProtKB-UniRule"/>
</dbReference>
<keyword evidence="3 5" id="KW-0067">ATP-binding</keyword>
<dbReference type="InterPro" id="IPR037196">
    <property type="entry name" value="HSP90_C"/>
</dbReference>
<proteinExistence type="inferred from homology"/>
<dbReference type="RefSeq" id="WP_015316884.1">
    <property type="nucleotide sequence ID" value="NC_019973.1"/>
</dbReference>
<dbReference type="SUPFAM" id="SSF55874">
    <property type="entry name" value="ATPase domain of HSP90 chaperone/DNA topoisomerase II/histidine kinase"/>
    <property type="match status" value="1"/>
</dbReference>
<comment type="subcellular location">
    <subcellularLocation>
        <location evidence="5">Cytoplasm</location>
    </subcellularLocation>
</comment>
<dbReference type="HOGENOM" id="CLU_006684_3_0_5"/>
<feature type="binding site" evidence="6">
    <location>
        <begin position="127"/>
        <end position="132"/>
    </location>
    <ligand>
        <name>ATP</name>
        <dbReference type="ChEBI" id="CHEBI:30616"/>
    </ligand>
</feature>
<evidence type="ECO:0000256" key="1">
    <source>
        <dbReference type="ARBA" id="ARBA00008239"/>
    </source>
</evidence>
<dbReference type="Gene3D" id="3.30.565.10">
    <property type="entry name" value="Histidine kinase-like ATPase, C-terminal domain"/>
    <property type="match status" value="1"/>
</dbReference>
<dbReference type="GO" id="GO:0016887">
    <property type="term" value="F:ATP hydrolysis activity"/>
    <property type="evidence" value="ECO:0007669"/>
    <property type="project" value="InterPro"/>
</dbReference>
<comment type="function">
    <text evidence="5">Molecular chaperone. Has ATPase activity.</text>
</comment>
<organism evidence="8 9">
    <name type="scientific">Mesorhizobium australicum (strain HAMBI 3006 / LMG 24608 / WSM2073)</name>
    <dbReference type="NCBI Taxonomy" id="754035"/>
    <lineage>
        <taxon>Bacteria</taxon>
        <taxon>Pseudomonadati</taxon>
        <taxon>Pseudomonadota</taxon>
        <taxon>Alphaproteobacteria</taxon>
        <taxon>Hyphomicrobiales</taxon>
        <taxon>Phyllobacteriaceae</taxon>
        <taxon>Mesorhizobium</taxon>
    </lineage>
</organism>
<gene>
    <name evidence="5" type="primary">htpG</name>
    <name evidence="8" type="ordered locus">Mesau_03085</name>
</gene>
<feature type="domain" description="Histidine kinase/HSP90-like ATPase" evidence="7">
    <location>
        <begin position="31"/>
        <end position="190"/>
    </location>
</feature>
<feature type="region of interest" description="C" evidence="5">
    <location>
        <begin position="552"/>
        <end position="630"/>
    </location>
</feature>
<dbReference type="PIRSF" id="PIRSF002583">
    <property type="entry name" value="Hsp90"/>
    <property type="match status" value="1"/>
</dbReference>
<dbReference type="GeneID" id="90990466"/>
<dbReference type="EMBL" id="CP003358">
    <property type="protein sequence ID" value="AGB45461.1"/>
    <property type="molecule type" value="Genomic_DNA"/>
</dbReference>
<dbReference type="SUPFAM" id="SSF110942">
    <property type="entry name" value="HSP90 C-terminal domain"/>
    <property type="match status" value="1"/>
</dbReference>
<dbReference type="InterPro" id="IPR020575">
    <property type="entry name" value="Hsp90_N"/>
</dbReference>
<keyword evidence="5" id="KW-0963">Cytoplasm</keyword>
<dbReference type="PANTHER" id="PTHR11528">
    <property type="entry name" value="HEAT SHOCK PROTEIN 90 FAMILY MEMBER"/>
    <property type="match status" value="1"/>
</dbReference>
<keyword evidence="2 5" id="KW-0547">Nucleotide-binding</keyword>
<feature type="binding site" evidence="6">
    <location>
        <position position="38"/>
    </location>
    <ligand>
        <name>ATP</name>
        <dbReference type="ChEBI" id="CHEBI:30616"/>
    </ligand>
</feature>
<evidence type="ECO:0000256" key="6">
    <source>
        <dbReference type="PIRSR" id="PIRSR002583-1"/>
    </source>
</evidence>